<reference evidence="3 4" key="1">
    <citation type="journal article" date="2023" name="Insect Mol. Biol.">
        <title>Genome sequencing provides insights into the evolution of gene families encoding plant cell wall-degrading enzymes in longhorned beetles.</title>
        <authorList>
            <person name="Shin N.R."/>
            <person name="Okamura Y."/>
            <person name="Kirsch R."/>
            <person name="Pauchet Y."/>
        </authorList>
    </citation>
    <scope>NUCLEOTIDE SEQUENCE [LARGE SCALE GENOMIC DNA]</scope>
    <source>
        <strain evidence="3">EAD_L_NR</strain>
    </source>
</reference>
<accession>A0AAV8VRL7</accession>
<evidence type="ECO:0000256" key="1">
    <source>
        <dbReference type="ARBA" id="ARBA00023002"/>
    </source>
</evidence>
<sequence length="316" mass="35691">MGLFSSKCTASTRLDGKTVVITGANTGIGKSTAQDFYTRGARVVMACRNLGKAKRAVEELQKACKSKPNLGTLLITKLDLSSLKSVKECAAHILETEKSIHLLINNAGVTMWALARTEDGFEMQMGVNHLGHFLFTMLLLPRIYSSAPARIVNVSSDVYMFGGRIDLEDLNWHKRRYCFLLAYQQSKLANILFTKELSTKLKEHDIKDVTVYSLHPGIVNTNLADHVLGEYRISNWLHHRLSKWLMKTADQGAQTTIYCAVDEKCATENGLYYYECAPRTLLWNARNMEDARALWQASLKLVQLPQDYDPFTKEYV</sequence>
<dbReference type="InterPro" id="IPR036291">
    <property type="entry name" value="NAD(P)-bd_dom_sf"/>
</dbReference>
<keyword evidence="4" id="KW-1185">Reference proteome</keyword>
<dbReference type="PANTHER" id="PTHR43157">
    <property type="entry name" value="PHOSPHATIDYLINOSITOL-GLYCAN BIOSYNTHESIS CLASS F PROTEIN-RELATED"/>
    <property type="match status" value="1"/>
</dbReference>
<dbReference type="Gene3D" id="3.40.50.720">
    <property type="entry name" value="NAD(P)-binding Rossmann-like Domain"/>
    <property type="match status" value="1"/>
</dbReference>
<dbReference type="AlphaFoldDB" id="A0AAV8VRL7"/>
<dbReference type="PANTHER" id="PTHR43157:SF73">
    <property type="entry name" value="WW DOMAIN-CONTAINING OXIDOREDUCTASE-LIKE PROTEIN"/>
    <property type="match status" value="1"/>
</dbReference>
<protein>
    <recommendedName>
        <fullName evidence="5">Retinol dehydrogenase 11</fullName>
    </recommendedName>
</protein>
<name>A0AAV8VRL7_9CUCU</name>
<evidence type="ECO:0000256" key="2">
    <source>
        <dbReference type="RuleBase" id="RU000363"/>
    </source>
</evidence>
<dbReference type="PRINTS" id="PR00081">
    <property type="entry name" value="GDHRDH"/>
</dbReference>
<dbReference type="GO" id="GO:0016491">
    <property type="term" value="F:oxidoreductase activity"/>
    <property type="evidence" value="ECO:0007669"/>
    <property type="project" value="UniProtKB-KW"/>
</dbReference>
<evidence type="ECO:0000313" key="4">
    <source>
        <dbReference type="Proteomes" id="UP001159042"/>
    </source>
</evidence>
<evidence type="ECO:0008006" key="5">
    <source>
        <dbReference type="Google" id="ProtNLM"/>
    </source>
</evidence>
<proteinExistence type="inferred from homology"/>
<dbReference type="Pfam" id="PF00106">
    <property type="entry name" value="adh_short"/>
    <property type="match status" value="1"/>
</dbReference>
<dbReference type="PRINTS" id="PR00080">
    <property type="entry name" value="SDRFAMILY"/>
</dbReference>
<comment type="similarity">
    <text evidence="2">Belongs to the short-chain dehydrogenases/reductases (SDR) family.</text>
</comment>
<dbReference type="SUPFAM" id="SSF51735">
    <property type="entry name" value="NAD(P)-binding Rossmann-fold domains"/>
    <property type="match status" value="1"/>
</dbReference>
<keyword evidence="1" id="KW-0560">Oxidoreductase</keyword>
<comment type="caution">
    <text evidence="3">The sequence shown here is derived from an EMBL/GenBank/DDBJ whole genome shotgun (WGS) entry which is preliminary data.</text>
</comment>
<dbReference type="Proteomes" id="UP001159042">
    <property type="component" value="Unassembled WGS sequence"/>
</dbReference>
<gene>
    <name evidence="3" type="ORF">NQ315_000294</name>
</gene>
<dbReference type="EMBL" id="JANEYG010000041">
    <property type="protein sequence ID" value="KAJ8916649.1"/>
    <property type="molecule type" value="Genomic_DNA"/>
</dbReference>
<evidence type="ECO:0000313" key="3">
    <source>
        <dbReference type="EMBL" id="KAJ8916649.1"/>
    </source>
</evidence>
<organism evidence="3 4">
    <name type="scientific">Exocentrus adspersus</name>
    <dbReference type="NCBI Taxonomy" id="1586481"/>
    <lineage>
        <taxon>Eukaryota</taxon>
        <taxon>Metazoa</taxon>
        <taxon>Ecdysozoa</taxon>
        <taxon>Arthropoda</taxon>
        <taxon>Hexapoda</taxon>
        <taxon>Insecta</taxon>
        <taxon>Pterygota</taxon>
        <taxon>Neoptera</taxon>
        <taxon>Endopterygota</taxon>
        <taxon>Coleoptera</taxon>
        <taxon>Polyphaga</taxon>
        <taxon>Cucujiformia</taxon>
        <taxon>Chrysomeloidea</taxon>
        <taxon>Cerambycidae</taxon>
        <taxon>Lamiinae</taxon>
        <taxon>Acanthocinini</taxon>
        <taxon>Exocentrus</taxon>
    </lineage>
</organism>
<dbReference type="InterPro" id="IPR002347">
    <property type="entry name" value="SDR_fam"/>
</dbReference>